<evidence type="ECO:0000256" key="4">
    <source>
        <dbReference type="ARBA" id="ARBA00026121"/>
    </source>
</evidence>
<dbReference type="GO" id="GO:0010747">
    <property type="term" value="P:positive regulation of long-chain fatty acid import across plasma membrane"/>
    <property type="evidence" value="ECO:0007669"/>
    <property type="project" value="TreeGrafter"/>
</dbReference>
<organism evidence="7 8">
    <name type="scientific">Engystomops pustulosus</name>
    <name type="common">Tungara frog</name>
    <name type="synonym">Physalaemus pustulosus</name>
    <dbReference type="NCBI Taxonomy" id="76066"/>
    <lineage>
        <taxon>Eukaryota</taxon>
        <taxon>Metazoa</taxon>
        <taxon>Chordata</taxon>
        <taxon>Craniata</taxon>
        <taxon>Vertebrata</taxon>
        <taxon>Euteleostomi</taxon>
        <taxon>Amphibia</taxon>
        <taxon>Batrachia</taxon>
        <taxon>Anura</taxon>
        <taxon>Neobatrachia</taxon>
        <taxon>Hyloidea</taxon>
        <taxon>Leptodactylidae</taxon>
        <taxon>Leiuperinae</taxon>
        <taxon>Engystomops</taxon>
    </lineage>
</organism>
<keyword evidence="5" id="KW-0472">Membrane</keyword>
<dbReference type="Pfam" id="PF00501">
    <property type="entry name" value="AMP-binding"/>
    <property type="match status" value="1"/>
</dbReference>
<dbReference type="GO" id="GO:0035338">
    <property type="term" value="P:long-chain fatty-acyl-CoA biosynthetic process"/>
    <property type="evidence" value="ECO:0007669"/>
    <property type="project" value="TreeGrafter"/>
</dbReference>
<keyword evidence="1" id="KW-0436">Ligase</keyword>
<keyword evidence="3" id="KW-0443">Lipid metabolism</keyword>
<dbReference type="InterPro" id="IPR042099">
    <property type="entry name" value="ANL_N_sf"/>
</dbReference>
<dbReference type="SUPFAM" id="SSF56801">
    <property type="entry name" value="Acetyl-CoA synthetase-like"/>
    <property type="match status" value="1"/>
</dbReference>
<dbReference type="GO" id="GO:0047676">
    <property type="term" value="F:arachidonate-CoA ligase activity"/>
    <property type="evidence" value="ECO:0007669"/>
    <property type="project" value="TreeGrafter"/>
</dbReference>
<reference evidence="7" key="1">
    <citation type="thesis" date="2020" institute="ProQuest LLC" country="789 East Eisenhower Parkway, Ann Arbor, MI, USA">
        <title>Comparative Genomics and Chromosome Evolution.</title>
        <authorList>
            <person name="Mudd A.B."/>
        </authorList>
    </citation>
    <scope>NUCLEOTIDE SEQUENCE</scope>
    <source>
        <strain evidence="7">237g6f4</strain>
        <tissue evidence="7">Blood</tissue>
    </source>
</reference>
<dbReference type="Proteomes" id="UP000824782">
    <property type="component" value="Unassembled WGS sequence"/>
</dbReference>
<dbReference type="PANTHER" id="PTHR43272">
    <property type="entry name" value="LONG-CHAIN-FATTY-ACID--COA LIGASE"/>
    <property type="match status" value="1"/>
</dbReference>
<evidence type="ECO:0000256" key="2">
    <source>
        <dbReference type="ARBA" id="ARBA00022832"/>
    </source>
</evidence>
<keyword evidence="8" id="KW-1185">Reference proteome</keyword>
<dbReference type="PANTHER" id="PTHR43272:SF107">
    <property type="entry name" value="LONG-CHAIN-FATTY-ACID--COA LIGASE 5"/>
    <property type="match status" value="1"/>
</dbReference>
<sequence length="299" mass="32756">MCCCLSFLFTPLPTSAIVTLLAIGLTAFFYVLTKPKPVHPPINLKKQSIGTQGGARRSVLLKDETLMSYYYEDAKTLYEVFMRGLRVSGNGDCLGSRKPNQPYRWITYRQVADRAENLGSGFIQKGCKASPEQFIGVFSQNRPEVVIAELACFTYSMVVVPLYDTLGAEAIVFIVNRADLSLIVCDKPDKASILLSNYEKGLTPGLKIIVLMEQFGDDLKERAAKCGVELLLMADLEYLGKENFKKPVPPHPDDLCLICFTSGTTGDPKGAMLTHMNVVADASSFLKATESTFAAVVPG</sequence>
<evidence type="ECO:0000313" key="8">
    <source>
        <dbReference type="Proteomes" id="UP000824782"/>
    </source>
</evidence>
<evidence type="ECO:0000259" key="6">
    <source>
        <dbReference type="Pfam" id="PF00501"/>
    </source>
</evidence>
<name>A0AAV6ZVF4_ENGPU</name>
<dbReference type="EMBL" id="WNYA01000011">
    <property type="protein sequence ID" value="KAG8551300.1"/>
    <property type="molecule type" value="Genomic_DNA"/>
</dbReference>
<dbReference type="GO" id="GO:0016020">
    <property type="term" value="C:membrane"/>
    <property type="evidence" value="ECO:0007669"/>
    <property type="project" value="TreeGrafter"/>
</dbReference>
<protein>
    <recommendedName>
        <fullName evidence="4">long-chain-fatty-acid--CoA ligase</fullName>
        <ecNumber evidence="4">6.2.1.3</ecNumber>
    </recommendedName>
</protein>
<evidence type="ECO:0000256" key="1">
    <source>
        <dbReference type="ARBA" id="ARBA00022598"/>
    </source>
</evidence>
<accession>A0AAV6ZVF4</accession>
<dbReference type="InterPro" id="IPR020845">
    <property type="entry name" value="AMP-binding_CS"/>
</dbReference>
<keyword evidence="5" id="KW-1133">Transmembrane helix</keyword>
<dbReference type="AlphaFoldDB" id="A0AAV6ZVF4"/>
<gene>
    <name evidence="7" type="ORF">GDO81_004056</name>
</gene>
<evidence type="ECO:0000256" key="3">
    <source>
        <dbReference type="ARBA" id="ARBA00023098"/>
    </source>
</evidence>
<dbReference type="InterPro" id="IPR000873">
    <property type="entry name" value="AMP-dep_synth/lig_dom"/>
</dbReference>
<dbReference type="PROSITE" id="PS00455">
    <property type="entry name" value="AMP_BINDING"/>
    <property type="match status" value="1"/>
</dbReference>
<dbReference type="GO" id="GO:0005783">
    <property type="term" value="C:endoplasmic reticulum"/>
    <property type="evidence" value="ECO:0007669"/>
    <property type="project" value="TreeGrafter"/>
</dbReference>
<feature type="transmembrane region" description="Helical" evidence="5">
    <location>
        <begin position="12"/>
        <end position="32"/>
    </location>
</feature>
<evidence type="ECO:0000313" key="7">
    <source>
        <dbReference type="EMBL" id="KAG8551300.1"/>
    </source>
</evidence>
<keyword evidence="5" id="KW-0812">Transmembrane</keyword>
<feature type="domain" description="AMP-dependent synthetase/ligase" evidence="6">
    <location>
        <begin position="102"/>
        <end position="285"/>
    </location>
</feature>
<dbReference type="GO" id="GO:0005739">
    <property type="term" value="C:mitochondrion"/>
    <property type="evidence" value="ECO:0007669"/>
    <property type="project" value="TreeGrafter"/>
</dbReference>
<comment type="caution">
    <text evidence="7">The sequence shown here is derived from an EMBL/GenBank/DDBJ whole genome shotgun (WGS) entry which is preliminary data.</text>
</comment>
<evidence type="ECO:0000256" key="5">
    <source>
        <dbReference type="SAM" id="Phobius"/>
    </source>
</evidence>
<dbReference type="EC" id="6.2.1.3" evidence="4"/>
<dbReference type="Gene3D" id="3.40.50.12780">
    <property type="entry name" value="N-terminal domain of ligase-like"/>
    <property type="match status" value="1"/>
</dbReference>
<proteinExistence type="predicted"/>
<keyword evidence="2" id="KW-0276">Fatty acid metabolism</keyword>